<organism evidence="2 3">
    <name type="scientific">Blomia tropicalis</name>
    <name type="common">Mite</name>
    <dbReference type="NCBI Taxonomy" id="40697"/>
    <lineage>
        <taxon>Eukaryota</taxon>
        <taxon>Metazoa</taxon>
        <taxon>Ecdysozoa</taxon>
        <taxon>Arthropoda</taxon>
        <taxon>Chelicerata</taxon>
        <taxon>Arachnida</taxon>
        <taxon>Acari</taxon>
        <taxon>Acariformes</taxon>
        <taxon>Sarcoptiformes</taxon>
        <taxon>Astigmata</taxon>
        <taxon>Glycyphagoidea</taxon>
        <taxon>Echimyopodidae</taxon>
        <taxon>Blomia</taxon>
    </lineage>
</organism>
<keyword evidence="1" id="KW-0732">Signal</keyword>
<reference evidence="2" key="1">
    <citation type="submission" date="2022-12" db="EMBL/GenBank/DDBJ databases">
        <title>Genome assemblies of Blomia tropicalis.</title>
        <authorList>
            <person name="Cui Y."/>
        </authorList>
    </citation>
    <scope>NUCLEOTIDE SEQUENCE</scope>
    <source>
        <tissue evidence="2">Adult mites</tissue>
    </source>
</reference>
<evidence type="ECO:0000313" key="2">
    <source>
        <dbReference type="EMBL" id="KAJ6222855.1"/>
    </source>
</evidence>
<evidence type="ECO:0000313" key="3">
    <source>
        <dbReference type="Proteomes" id="UP001142055"/>
    </source>
</evidence>
<comment type="caution">
    <text evidence="2">The sequence shown here is derived from an EMBL/GenBank/DDBJ whole genome shotgun (WGS) entry which is preliminary data.</text>
</comment>
<sequence>MDLRLIIFFFILFFTLGSTTGYKYSRQSLSNDTSLATTSSSSSFGSLRRILLPAFQSIVSSPFRILRQLLNEVFHFMQNHHIWELYDVRFLQQIASRIPDRTFVYWNTLMEVEAKCVQRTICDLSEFTSHHIPKWAEQISLIYLNTFVERYPTYQVIIHGLTTRQCRKFYADCDPDSFITRLKGNVTESIATTVEPLKDAINGLVNATASTIQSLAESELTEDDENNLVRSPILG</sequence>
<protein>
    <submittedName>
        <fullName evidence="2">Uncharacterized protein</fullName>
    </submittedName>
</protein>
<dbReference type="AlphaFoldDB" id="A0A9Q0MBI4"/>
<name>A0A9Q0MBI4_BLOTA</name>
<dbReference type="EMBL" id="JAPWDV010000001">
    <property type="protein sequence ID" value="KAJ6222855.1"/>
    <property type="molecule type" value="Genomic_DNA"/>
</dbReference>
<evidence type="ECO:0000256" key="1">
    <source>
        <dbReference type="SAM" id="SignalP"/>
    </source>
</evidence>
<feature type="chain" id="PRO_5040120685" evidence="1">
    <location>
        <begin position="22"/>
        <end position="235"/>
    </location>
</feature>
<feature type="signal peptide" evidence="1">
    <location>
        <begin position="1"/>
        <end position="21"/>
    </location>
</feature>
<accession>A0A9Q0MBI4</accession>
<dbReference type="Proteomes" id="UP001142055">
    <property type="component" value="Chromosome 1"/>
</dbReference>
<keyword evidence="3" id="KW-1185">Reference proteome</keyword>
<proteinExistence type="predicted"/>
<gene>
    <name evidence="2" type="ORF">RDWZM_001400</name>
</gene>